<proteinExistence type="predicted"/>
<dbReference type="EMBL" id="FJUX01000001">
    <property type="protein sequence ID" value="CZS88328.1"/>
    <property type="molecule type" value="Genomic_DNA"/>
</dbReference>
<gene>
    <name evidence="2" type="ORF">RAG0_00052</name>
</gene>
<feature type="chain" id="PRO_5009445182" evidence="1">
    <location>
        <begin position="17"/>
        <end position="123"/>
    </location>
</feature>
<feature type="signal peptide" evidence="1">
    <location>
        <begin position="1"/>
        <end position="16"/>
    </location>
</feature>
<protein>
    <submittedName>
        <fullName evidence="2">Uncharacterized protein</fullName>
    </submittedName>
</protein>
<reference evidence="3" key="1">
    <citation type="submission" date="2016-03" db="EMBL/GenBank/DDBJ databases">
        <authorList>
            <person name="Guldener U."/>
        </authorList>
    </citation>
    <scope>NUCLEOTIDE SEQUENCE [LARGE SCALE GENOMIC DNA]</scope>
    <source>
        <strain evidence="3">04CH-RAC-A.6.1</strain>
    </source>
</reference>
<dbReference type="Proteomes" id="UP000178912">
    <property type="component" value="Unassembled WGS sequence"/>
</dbReference>
<keyword evidence="1" id="KW-0732">Signal</keyword>
<accession>A0A1E1JR94</accession>
<evidence type="ECO:0000256" key="1">
    <source>
        <dbReference type="SAM" id="SignalP"/>
    </source>
</evidence>
<evidence type="ECO:0000313" key="3">
    <source>
        <dbReference type="Proteomes" id="UP000178912"/>
    </source>
</evidence>
<keyword evidence="3" id="KW-1185">Reference proteome</keyword>
<evidence type="ECO:0000313" key="2">
    <source>
        <dbReference type="EMBL" id="CZS88328.1"/>
    </source>
</evidence>
<organism evidence="2 3">
    <name type="scientific">Rhynchosporium agropyri</name>
    <dbReference type="NCBI Taxonomy" id="914238"/>
    <lineage>
        <taxon>Eukaryota</taxon>
        <taxon>Fungi</taxon>
        <taxon>Dikarya</taxon>
        <taxon>Ascomycota</taxon>
        <taxon>Pezizomycotina</taxon>
        <taxon>Leotiomycetes</taxon>
        <taxon>Helotiales</taxon>
        <taxon>Ploettnerulaceae</taxon>
        <taxon>Rhynchosporium</taxon>
    </lineage>
</organism>
<dbReference type="AlphaFoldDB" id="A0A1E1JR94"/>
<sequence length="123" mass="13421">MKFTIHSALFISSAFSAVINGAAINDRAVEARDPDSTSCRCIGYMHNGNFVFAIVPNDNGHGNVRSGNAQVFNKDSYKIQESQCSVSWTRSKYCKNWSTGLTVPTGPNCDGKAFTRVDCNPFS</sequence>
<name>A0A1E1JR94_9HELO</name>